<dbReference type="InterPro" id="IPR012902">
    <property type="entry name" value="N_methyl_site"/>
</dbReference>
<feature type="transmembrane region" description="Helical" evidence="1">
    <location>
        <begin position="12"/>
        <end position="36"/>
    </location>
</feature>
<proteinExistence type="predicted"/>
<evidence type="ECO:0000256" key="1">
    <source>
        <dbReference type="SAM" id="Phobius"/>
    </source>
</evidence>
<comment type="caution">
    <text evidence="2">The sequence shown here is derived from an EMBL/GenBank/DDBJ whole genome shotgun (WGS) entry which is preliminary data.</text>
</comment>
<dbReference type="Gene3D" id="3.30.700.10">
    <property type="entry name" value="Glycoprotein, Type 4 Pilin"/>
    <property type="match status" value="1"/>
</dbReference>
<organism evidence="2">
    <name type="scientific">uncultured bacterium</name>
    <name type="common">gcode 4</name>
    <dbReference type="NCBI Taxonomy" id="1234023"/>
    <lineage>
        <taxon>Bacteria</taxon>
        <taxon>environmental samples</taxon>
    </lineage>
</organism>
<protein>
    <submittedName>
        <fullName evidence="2">Uncharacterized protein</fullName>
    </submittedName>
</protein>
<name>K2G0K6_9BACT</name>
<reference evidence="2" key="1">
    <citation type="journal article" date="2012" name="Science">
        <title>Fermentation, hydrogen, and sulfur metabolism in multiple uncultivated bacterial phyla.</title>
        <authorList>
            <person name="Wrighton K.C."/>
            <person name="Thomas B.C."/>
            <person name="Sharon I."/>
            <person name="Miller C.S."/>
            <person name="Castelle C.J."/>
            <person name="VerBerkmoes N.C."/>
            <person name="Wilkins M.J."/>
            <person name="Hettich R.L."/>
            <person name="Lipton M.S."/>
            <person name="Williams K.H."/>
            <person name="Long P.E."/>
            <person name="Banfield J.F."/>
        </authorList>
    </citation>
    <scope>NUCLEOTIDE SEQUENCE [LARGE SCALE GENOMIC DNA]</scope>
</reference>
<keyword evidence="1" id="KW-1133">Transmembrane helix</keyword>
<gene>
    <name evidence="2" type="ORF">ACD_3C00179G0005</name>
</gene>
<dbReference type="SUPFAM" id="SSF54523">
    <property type="entry name" value="Pili subunits"/>
    <property type="match status" value="1"/>
</dbReference>
<dbReference type="EMBL" id="AMFJ01000453">
    <property type="protein sequence ID" value="EKE27657.1"/>
    <property type="molecule type" value="Genomic_DNA"/>
</dbReference>
<dbReference type="NCBIfam" id="TIGR02532">
    <property type="entry name" value="IV_pilin_GFxxxE"/>
    <property type="match status" value="1"/>
</dbReference>
<keyword evidence="1" id="KW-0472">Membrane</keyword>
<keyword evidence="1" id="KW-0812">Transmembrane</keyword>
<accession>K2G0K6</accession>
<sequence length="732" mass="85945">MHKSKRHNTGLWFTLVELIVVIVILAILATISFLSFSNQSSAARDSTRMADMSNIAKWLWVNQTIWWNYALPDKNIRIFSTTGTLIGYQWEAWSNMLNVIRFSANGWKDPLDKTYYTYSTNAPKNKYQLLAFLENNNNFAFDYNPFGKIDEAFSLDYTSRYPYEKWDGMWIILSKTIWTWTSTWVTTYTPIQDIVALQTSSTGFVISDPTINTWMVAVINNETILPVTISSLSLFTSTWISLPITKWSDITPATDMYYKSNDELKYIYDTWSTYVYNWSGSTCNMSTLKIDTTTFVPWDFAARTLTWNTIYKVPNGTYNFIWAAGGQGNIHISWDCTAIIWESEWWVLFNNAMTSGWWWWNPWFINVNTRKNIILANFKMDWNESTNSNRFSNNIYIASSSSNVTVMNAELYDNGKWINWYWSITNVNIRNINAHHFSYAWILINWLNGYLSDIISNNSTNYWVYLNWTGFTTQNLTTYSNWNWLSAYVSNSMFNKTITYNNTNYWIVFQWSNNVINNANAFNNASWIWMHLANNNTINNIQSYNNVYDWITTYNNQSTGNAFNNVQLYNNWQAWINNWWNNVYNNIYTYNNTAYWFFLVASSSNTYYWNNLNFGNSAWLSTSNFYWTNWTDAALNAWAAMLSWWAGTMDQSPTMSCDYHAKPSGLNVWWTCSTRNKLSLTAPIAGFSLWANIANQKRPIRCPIWQTCLNWANLIEYGINWIDYFSSKKIGE</sequence>
<evidence type="ECO:0000313" key="2">
    <source>
        <dbReference type="EMBL" id="EKE27657.1"/>
    </source>
</evidence>
<dbReference type="AlphaFoldDB" id="K2G0K6"/>
<dbReference type="InterPro" id="IPR045584">
    <property type="entry name" value="Pilin-like"/>
</dbReference>